<sequence>MAVRAAVFKNVTLSVTGLRVFTEQYSKSWWQSFNGALQTRLPSESSAGDGGGGVMSPGQRPFGLHSGLIRDGTLVSDEHQKAVTELTSCIKTLQGYSNTPTSIFQ</sequence>
<evidence type="ECO:0000313" key="3">
    <source>
        <dbReference type="Proteomes" id="UP001279410"/>
    </source>
</evidence>
<organism evidence="2 3">
    <name type="scientific">Lates japonicus</name>
    <name type="common">Japanese lates</name>
    <dbReference type="NCBI Taxonomy" id="270547"/>
    <lineage>
        <taxon>Eukaryota</taxon>
        <taxon>Metazoa</taxon>
        <taxon>Chordata</taxon>
        <taxon>Craniata</taxon>
        <taxon>Vertebrata</taxon>
        <taxon>Euteleostomi</taxon>
        <taxon>Actinopterygii</taxon>
        <taxon>Neopterygii</taxon>
        <taxon>Teleostei</taxon>
        <taxon>Neoteleostei</taxon>
        <taxon>Acanthomorphata</taxon>
        <taxon>Carangaria</taxon>
        <taxon>Carangaria incertae sedis</taxon>
        <taxon>Centropomidae</taxon>
        <taxon>Lates</taxon>
    </lineage>
</organism>
<proteinExistence type="predicted"/>
<evidence type="ECO:0000256" key="1">
    <source>
        <dbReference type="SAM" id="MobiDB-lite"/>
    </source>
</evidence>
<keyword evidence="3" id="KW-1185">Reference proteome</keyword>
<name>A0AAD3QWV2_LATJO</name>
<dbReference type="Proteomes" id="UP001279410">
    <property type="component" value="Unassembled WGS sequence"/>
</dbReference>
<protein>
    <submittedName>
        <fullName evidence="2">AFG1-like ATPase</fullName>
    </submittedName>
</protein>
<accession>A0AAD3QWV2</accession>
<reference evidence="2" key="1">
    <citation type="submission" date="2022-08" db="EMBL/GenBank/DDBJ databases">
        <title>Genome sequencing of akame (Lates japonicus).</title>
        <authorList>
            <person name="Hashiguchi Y."/>
            <person name="Takahashi H."/>
        </authorList>
    </citation>
    <scope>NUCLEOTIDE SEQUENCE</scope>
    <source>
        <strain evidence="2">Kochi</strain>
    </source>
</reference>
<feature type="region of interest" description="Disordered" evidence="1">
    <location>
        <begin position="41"/>
        <end position="67"/>
    </location>
</feature>
<dbReference type="AlphaFoldDB" id="A0AAD3QWV2"/>
<comment type="caution">
    <text evidence="2">The sequence shown here is derived from an EMBL/GenBank/DDBJ whole genome shotgun (WGS) entry which is preliminary data.</text>
</comment>
<feature type="non-terminal residue" evidence="2">
    <location>
        <position position="105"/>
    </location>
</feature>
<dbReference type="EMBL" id="BRZM01000004">
    <property type="protein sequence ID" value="GLD47777.1"/>
    <property type="molecule type" value="Genomic_DNA"/>
</dbReference>
<evidence type="ECO:0000313" key="2">
    <source>
        <dbReference type="EMBL" id="GLD47777.1"/>
    </source>
</evidence>
<gene>
    <name evidence="2" type="ORF">AKAME5_000187400</name>
</gene>